<proteinExistence type="predicted"/>
<evidence type="ECO:0000259" key="1">
    <source>
        <dbReference type="Pfam" id="PF10544"/>
    </source>
</evidence>
<dbReference type="RefSeq" id="XP_002419700.1">
    <property type="nucleotide sequence ID" value="XM_002419655.1"/>
</dbReference>
<accession>B9WF96</accession>
<protein>
    <recommendedName>
        <fullName evidence="1">Bacteriophage T5 Orf172 DNA-binding domain-containing protein</fullName>
    </recommendedName>
</protein>
<organism evidence="3 4">
    <name type="scientific">Candida dubliniensis (strain CD36 / ATCC MYA-646 / CBS 7987 / NCPF 3949 / NRRL Y-17841)</name>
    <name type="common">Yeast</name>
    <dbReference type="NCBI Taxonomy" id="573826"/>
    <lineage>
        <taxon>Eukaryota</taxon>
        <taxon>Fungi</taxon>
        <taxon>Dikarya</taxon>
        <taxon>Ascomycota</taxon>
        <taxon>Saccharomycotina</taxon>
        <taxon>Pichiomycetes</taxon>
        <taxon>Debaryomycetaceae</taxon>
        <taxon>Candida/Lodderomyces clade</taxon>
        <taxon>Candida</taxon>
    </lineage>
</organism>
<dbReference type="AlphaFoldDB" id="B9WF96"/>
<evidence type="ECO:0000313" key="2">
    <source>
        <dbReference type="CGD" id="CAL0000169692"/>
    </source>
</evidence>
<name>B9WF96_CANDC</name>
<keyword evidence="4" id="KW-1185">Reference proteome</keyword>
<dbReference type="Proteomes" id="UP000002605">
    <property type="component" value="Chromosome 4"/>
</dbReference>
<dbReference type="KEGG" id="cdu:CD36_40280"/>
<dbReference type="OrthoDB" id="4074785at2759"/>
<dbReference type="eggNOG" id="ENOG502S4T1">
    <property type="taxonomic scope" value="Eukaryota"/>
</dbReference>
<dbReference type="EMBL" id="FM992691">
    <property type="protein sequence ID" value="CAX41915.1"/>
    <property type="molecule type" value="Genomic_DNA"/>
</dbReference>
<feature type="domain" description="Bacteriophage T5 Orf172 DNA-binding" evidence="1">
    <location>
        <begin position="92"/>
        <end position="222"/>
    </location>
</feature>
<dbReference type="PANTHER" id="PTHR28094:SF1">
    <property type="entry name" value="MEIOTICALLY UP-REGULATED GENE 113 PROTEIN"/>
    <property type="match status" value="1"/>
</dbReference>
<dbReference type="InterPro" id="IPR018306">
    <property type="entry name" value="Phage_T5_Orf172_DNA-bd"/>
</dbReference>
<evidence type="ECO:0000313" key="4">
    <source>
        <dbReference type="Proteomes" id="UP000002605"/>
    </source>
</evidence>
<dbReference type="CGD" id="CAL0000169692">
    <property type="gene designation" value="Cd36_40280"/>
</dbReference>
<evidence type="ECO:0000313" key="3">
    <source>
        <dbReference type="EMBL" id="CAX41915.1"/>
    </source>
</evidence>
<dbReference type="InterPro" id="IPR053006">
    <property type="entry name" value="Meiosis_regulatory"/>
</dbReference>
<dbReference type="PANTHER" id="PTHR28094">
    <property type="entry name" value="MEIOTICALLY UP-REGULATED GENE 113 PROTEIN"/>
    <property type="match status" value="1"/>
</dbReference>
<dbReference type="Pfam" id="PF10544">
    <property type="entry name" value="T5orf172"/>
    <property type="match status" value="1"/>
</dbReference>
<dbReference type="GeneID" id="8047602"/>
<reference evidence="3 4" key="1">
    <citation type="journal article" date="2009" name="Genome Res.">
        <title>Comparative genomics of the fungal pathogens Candida dubliniensis and Candida albicans.</title>
        <authorList>
            <person name="Jackson A.P."/>
            <person name="Gamble J.A."/>
            <person name="Yeomans T."/>
            <person name="Moran G.P."/>
            <person name="Saunders D."/>
            <person name="Harris D."/>
            <person name="Aslett M."/>
            <person name="Barrell J.F."/>
            <person name="Butler G."/>
            <person name="Citiulo F."/>
            <person name="Coleman D.C."/>
            <person name="de Groot P.W.J."/>
            <person name="Goodwin T.J."/>
            <person name="Quail M.A."/>
            <person name="McQuillan J."/>
            <person name="Munro C.A."/>
            <person name="Pain A."/>
            <person name="Poulter R.T."/>
            <person name="Rajandream M.A."/>
            <person name="Renauld H."/>
            <person name="Spiering M.J."/>
            <person name="Tivey A."/>
            <person name="Gow N.A.R."/>
            <person name="Barrell B."/>
            <person name="Sullivan D.J."/>
            <person name="Berriman M."/>
        </authorList>
    </citation>
    <scope>NUCLEOTIDE SEQUENCE [LARGE SCALE GENOMIC DNA]</scope>
    <source>
        <strain evidence="4">CD36 / ATCC MYA-646 / CBS 7987 / NCPF 3949 / NRRL Y-17841</strain>
    </source>
</reference>
<gene>
    <name evidence="2" type="ordered locus">Cd36_40280</name>
    <name evidence="3" type="ORF">CD36_40280</name>
</gene>
<dbReference type="HOGENOM" id="CLU_069853_0_0_1"/>
<dbReference type="VEuPathDB" id="FungiDB:CD36_40280"/>
<sequence>MPKQYQCNGITTRGVRCKIKCNSPNSYCRHHENQANVHHNNNNHKTQSNDTGYIYMYTMTNFLFPPKHWTFKVKNLPDASKKTDWVDFNSRKSHYILIKIGRTTKTPESRIQQWQEKCQHPLTNVGPPNKHLIKKRRELVERLACMSIGDSAYTRWKNGGFYCRNLNLVESTIHNELWKKYGKGQVYCPTCVADECRSEAKFKIHMEWFLIPKEDIEKVYHLINTVCMKIG</sequence>